<evidence type="ECO:0000256" key="4">
    <source>
        <dbReference type="ARBA" id="ARBA00022490"/>
    </source>
</evidence>
<feature type="compositionally biased region" description="Polar residues" evidence="12">
    <location>
        <begin position="59"/>
        <end position="70"/>
    </location>
</feature>
<dbReference type="Ensembl" id="ENSOMYT00000035598.2">
    <property type="protein sequence ID" value="ENSOMYP00000032634.2"/>
    <property type="gene ID" value="ENSOMYG00000015280.2"/>
</dbReference>
<evidence type="ECO:0000313" key="14">
    <source>
        <dbReference type="Proteomes" id="UP000694395"/>
    </source>
</evidence>
<keyword evidence="4" id="KW-0963">Cytoplasm</keyword>
<dbReference type="PANTHER" id="PTHR15874">
    <property type="entry name" value="NUCLEOLAR AND SPINDLE-ASSOCIATED PROTEIN 1"/>
    <property type="match status" value="1"/>
</dbReference>
<dbReference type="PANTHER" id="PTHR15874:SF1">
    <property type="entry name" value="NUCLEOLAR AND SPINDLE-ASSOCIATED PROTEIN 1"/>
    <property type="match status" value="1"/>
</dbReference>
<name>A0A8C7Q8Q3_ONCMY</name>
<evidence type="ECO:0000256" key="1">
    <source>
        <dbReference type="ARBA" id="ARBA00004123"/>
    </source>
</evidence>
<feature type="compositionally biased region" description="Basic residues" evidence="12">
    <location>
        <begin position="88"/>
        <end position="98"/>
    </location>
</feature>
<feature type="region of interest" description="Disordered" evidence="12">
    <location>
        <begin position="416"/>
        <end position="438"/>
    </location>
</feature>
<reference evidence="13" key="1">
    <citation type="submission" date="2020-07" db="EMBL/GenBank/DDBJ databases">
        <title>A long reads based de novo assembly of the rainbow trout Arlee double haploid line genome.</title>
        <authorList>
            <person name="Gao G."/>
            <person name="Palti Y."/>
        </authorList>
    </citation>
    <scope>NUCLEOTIDE SEQUENCE [LARGE SCALE GENOMIC DNA]</scope>
</reference>
<evidence type="ECO:0000256" key="3">
    <source>
        <dbReference type="ARBA" id="ARBA00009702"/>
    </source>
</evidence>
<comment type="similarity">
    <text evidence="3">Belongs to the NUSAP family.</text>
</comment>
<keyword evidence="11" id="KW-0131">Cell cycle</keyword>
<feature type="region of interest" description="Disordered" evidence="12">
    <location>
        <begin position="500"/>
        <end position="528"/>
    </location>
</feature>
<accession>A0A8C7Q8Q3</accession>
<feature type="compositionally biased region" description="Polar residues" evidence="12">
    <location>
        <begin position="355"/>
        <end position="364"/>
    </location>
</feature>
<dbReference type="OrthoDB" id="3258416at2759"/>
<dbReference type="GO" id="GO:0007076">
    <property type="term" value="P:mitotic chromosome condensation"/>
    <property type="evidence" value="ECO:0007669"/>
    <property type="project" value="TreeGrafter"/>
</dbReference>
<feature type="region of interest" description="Disordered" evidence="12">
    <location>
        <begin position="59"/>
        <end position="195"/>
    </location>
</feature>
<keyword evidence="10" id="KW-0539">Nucleus</keyword>
<organism evidence="13 14">
    <name type="scientific">Oncorhynchus mykiss</name>
    <name type="common">Rainbow trout</name>
    <name type="synonym">Salmo gairdneri</name>
    <dbReference type="NCBI Taxonomy" id="8022"/>
    <lineage>
        <taxon>Eukaryota</taxon>
        <taxon>Metazoa</taxon>
        <taxon>Chordata</taxon>
        <taxon>Craniata</taxon>
        <taxon>Vertebrata</taxon>
        <taxon>Euteleostomi</taxon>
        <taxon>Actinopterygii</taxon>
        <taxon>Neopterygii</taxon>
        <taxon>Teleostei</taxon>
        <taxon>Protacanthopterygii</taxon>
        <taxon>Salmoniformes</taxon>
        <taxon>Salmonidae</taxon>
        <taxon>Salmoninae</taxon>
        <taxon>Oncorhynchus</taxon>
    </lineage>
</organism>
<feature type="region of interest" description="Disordered" evidence="12">
    <location>
        <begin position="234"/>
        <end position="367"/>
    </location>
</feature>
<evidence type="ECO:0000313" key="13">
    <source>
        <dbReference type="Ensembl" id="ENSOMYP00000032634.2"/>
    </source>
</evidence>
<dbReference type="GeneTree" id="ENSGT00390000006370"/>
<dbReference type="GO" id="GO:0000281">
    <property type="term" value="P:mitotic cytokinesis"/>
    <property type="evidence" value="ECO:0007669"/>
    <property type="project" value="InterPro"/>
</dbReference>
<keyword evidence="6" id="KW-0493">Microtubule</keyword>
<dbReference type="GeneID" id="110498286"/>
<reference evidence="13" key="2">
    <citation type="submission" date="2025-08" db="UniProtKB">
        <authorList>
            <consortium name="Ensembl"/>
        </authorList>
    </citation>
    <scope>IDENTIFICATION</scope>
</reference>
<evidence type="ECO:0000256" key="2">
    <source>
        <dbReference type="ARBA" id="ARBA00004186"/>
    </source>
</evidence>
<proteinExistence type="inferred from homology"/>
<dbReference type="GO" id="GO:0072686">
    <property type="term" value="C:mitotic spindle"/>
    <property type="evidence" value="ECO:0007669"/>
    <property type="project" value="TreeGrafter"/>
</dbReference>
<dbReference type="AlphaFoldDB" id="A0A8C7Q8Q3"/>
<dbReference type="GO" id="GO:0005730">
    <property type="term" value="C:nucleolus"/>
    <property type="evidence" value="ECO:0007669"/>
    <property type="project" value="TreeGrafter"/>
</dbReference>
<feature type="region of interest" description="Disordered" evidence="12">
    <location>
        <begin position="472"/>
        <end position="491"/>
    </location>
</feature>
<evidence type="ECO:0000256" key="8">
    <source>
        <dbReference type="ARBA" id="ARBA00023125"/>
    </source>
</evidence>
<evidence type="ECO:0000256" key="10">
    <source>
        <dbReference type="ARBA" id="ARBA00023242"/>
    </source>
</evidence>
<protein>
    <submittedName>
        <fullName evidence="13">Nucleolar and spindle associated protein 1</fullName>
    </submittedName>
</protein>
<feature type="compositionally biased region" description="Basic and acidic residues" evidence="12">
    <location>
        <begin position="510"/>
        <end position="524"/>
    </location>
</feature>
<keyword evidence="7" id="KW-0498">Mitosis</keyword>
<dbReference type="KEGG" id="omy:110498286"/>
<comment type="subcellular location">
    <subcellularLocation>
        <location evidence="2">Cytoplasm</location>
        <location evidence="2">Cytoskeleton</location>
        <location evidence="2">Spindle</location>
    </subcellularLocation>
    <subcellularLocation>
        <location evidence="1">Nucleus</location>
    </subcellularLocation>
</comment>
<keyword evidence="5" id="KW-0132">Cell division</keyword>
<dbReference type="GO" id="GO:0040001">
    <property type="term" value="P:establishment of mitotic spindle localization"/>
    <property type="evidence" value="ECO:0007669"/>
    <property type="project" value="InterPro"/>
</dbReference>
<reference evidence="13" key="3">
    <citation type="submission" date="2025-09" db="UniProtKB">
        <authorList>
            <consortium name="Ensembl"/>
        </authorList>
    </citation>
    <scope>IDENTIFICATION</scope>
</reference>
<dbReference type="InterPro" id="IPR026756">
    <property type="entry name" value="NuSAP"/>
</dbReference>
<keyword evidence="8" id="KW-0238">DNA-binding</keyword>
<evidence type="ECO:0000256" key="11">
    <source>
        <dbReference type="ARBA" id="ARBA00023306"/>
    </source>
</evidence>
<evidence type="ECO:0000256" key="6">
    <source>
        <dbReference type="ARBA" id="ARBA00022701"/>
    </source>
</evidence>
<sequence>MELDSMKYAELRSLAKEIGLKTSKLKADKLLKVLKEHFQQQGDVAVEQGDETGIAAQDDVNSTQEVNHSSQVDDEPFLKHQTQEFVTKRRGRGRPKKRKEPEDEIFEKLVEPRIGQGSVKRRKTSAAKDSGTAAPVEEAQKTNVQTHPEPGHKDAAPAVTFEKGEGQEVVKPVGKIPRHEGLLKRTKSMLKPTTPNFRKLHEAHFKRMESIDSYVERKTKQVDLFRSSVKELKVLSDKTLSNPTEGKTPGMSSCASLFSPASQRPATDQRRQTRFSGIKSATDKSRLSASKPATDKRRQTRVSAIKSATDKSRLSASKPATDKRRETRVSAIKSATDKSRLSASKPATDKRRQTRVSGTNSPQKDTVVPFRPTVLSTCRINVRFSQATRDNEHKRPMVKTPARPSTRVELVTPGKETKVGGNREVNRPSVPSSTKTPGTAFVFNANTSVLSNTPGTNKANFDLKASLSKPLTYKPHKGKLKPYGETKENTADQSQIVLSHQKNYKQHPVQTREQRRTKQTEDRKQKKVNMLGARRGLVMT</sequence>
<evidence type="ECO:0000256" key="12">
    <source>
        <dbReference type="SAM" id="MobiDB-lite"/>
    </source>
</evidence>
<dbReference type="RefSeq" id="XP_021430587.2">
    <property type="nucleotide sequence ID" value="XM_021574912.2"/>
</dbReference>
<evidence type="ECO:0000256" key="7">
    <source>
        <dbReference type="ARBA" id="ARBA00022776"/>
    </source>
</evidence>
<evidence type="ECO:0000256" key="5">
    <source>
        <dbReference type="ARBA" id="ARBA00022618"/>
    </source>
</evidence>
<dbReference type="Pfam" id="PF16006">
    <property type="entry name" value="NUSAP"/>
    <property type="match status" value="1"/>
</dbReference>
<keyword evidence="14" id="KW-1185">Reference proteome</keyword>
<dbReference type="Proteomes" id="UP000694395">
    <property type="component" value="Chromosome 19"/>
</dbReference>
<dbReference type="GO" id="GO:0003677">
    <property type="term" value="F:DNA binding"/>
    <property type="evidence" value="ECO:0007669"/>
    <property type="project" value="UniProtKB-KW"/>
</dbReference>
<dbReference type="GO" id="GO:0005874">
    <property type="term" value="C:microtubule"/>
    <property type="evidence" value="ECO:0007669"/>
    <property type="project" value="UniProtKB-KW"/>
</dbReference>
<gene>
    <name evidence="13" type="primary">LOC110498286</name>
</gene>
<feature type="compositionally biased region" description="Polar residues" evidence="12">
    <location>
        <begin position="238"/>
        <end position="266"/>
    </location>
</feature>
<evidence type="ECO:0000256" key="9">
    <source>
        <dbReference type="ARBA" id="ARBA00023212"/>
    </source>
</evidence>
<keyword evidence="9" id="KW-0206">Cytoskeleton</keyword>
<dbReference type="GO" id="GO:0008017">
    <property type="term" value="F:microtubule binding"/>
    <property type="evidence" value="ECO:0007669"/>
    <property type="project" value="TreeGrafter"/>
</dbReference>